<keyword evidence="2" id="KW-0732">Signal</keyword>
<feature type="signal peptide" evidence="2">
    <location>
        <begin position="1"/>
        <end position="19"/>
    </location>
</feature>
<dbReference type="Gene3D" id="3.40.50.1820">
    <property type="entry name" value="alpha/beta hydrolase"/>
    <property type="match status" value="1"/>
</dbReference>
<evidence type="ECO:0000256" key="1">
    <source>
        <dbReference type="ARBA" id="ARBA00022801"/>
    </source>
</evidence>
<gene>
    <name evidence="4" type="ORF">FM037_24820</name>
</gene>
<evidence type="ECO:0000313" key="4">
    <source>
        <dbReference type="EMBL" id="QDO85892.1"/>
    </source>
</evidence>
<evidence type="ECO:0000256" key="2">
    <source>
        <dbReference type="SAM" id="SignalP"/>
    </source>
</evidence>
<evidence type="ECO:0000259" key="3">
    <source>
        <dbReference type="Pfam" id="PF00326"/>
    </source>
</evidence>
<dbReference type="InterPro" id="IPR001375">
    <property type="entry name" value="Peptidase_S9_cat"/>
</dbReference>
<feature type="domain" description="Peptidase S9 prolyl oligopeptidase catalytic" evidence="3">
    <location>
        <begin position="429"/>
        <end position="634"/>
    </location>
</feature>
<dbReference type="RefSeq" id="WP_144048203.1">
    <property type="nucleotide sequence ID" value="NZ_CP041614.1"/>
</dbReference>
<accession>A0ABX5X575</accession>
<dbReference type="Pfam" id="PF00326">
    <property type="entry name" value="Peptidase_S9"/>
    <property type="match status" value="1"/>
</dbReference>
<organism evidence="4 5">
    <name type="scientific">Shewanella psychropiezotolerans</name>
    <dbReference type="NCBI Taxonomy" id="2593655"/>
    <lineage>
        <taxon>Bacteria</taxon>
        <taxon>Pseudomonadati</taxon>
        <taxon>Pseudomonadota</taxon>
        <taxon>Gammaproteobacteria</taxon>
        <taxon>Alteromonadales</taxon>
        <taxon>Shewanellaceae</taxon>
        <taxon>Shewanella</taxon>
    </lineage>
</organism>
<sequence length="639" mass="73240">MTRIIFSLFILLLSSVAQAEPLPTEAFGLLPQSEQVKLSPDGKKFSYLFNYQGKTLIGVTNIETGKNHFIVRTDNQKFKIGWYKWANNDLLLVSADYPVQRGGLKYTEARLLKIRADGTGTVDNVLRLKQKERSPQFQNNIIDLLPDEPNYILMALDLKIANRPDVYKVNLSSKVSRKLVYRSKSYISHWLTDRQHRVRLGYGRDETKIFYRLHDLETDEWRNIWEYEIFDAPDITPLGFGLNPSHLYIRAIHNDRYAIFMVDVSSKQLIRTLVYADENYDIEGSLIYSKKTNDVIGVYHGEANDAKHFFDPDYAKFQQALNNAIPDAYNNIASVSDDENKYILFTSNPQSPGAYYLGDRKEKRLDFILDEYPLLFQKSLPGKTKITFKARDGLKIEGYVTLPYDDVEPKNAALIIPHGGPMARNYGGFDWFSQFFASRGYTILEPNFRGSSGYGFEFEMASIQKWGGAMQDDLADAAHWLTENYPVDKQGICILGASYGGYAAMMAAVKQQDVFRCAASFAGVSDLEYIVRKARRFTNYKVVKKQIGDDSDMLEQNSPVNFAKEINIPLLLIHGDKDRVVDVYHSREMFEELEDLGKQVEYIELENGNHHLEIEANRLKTLNAFDEFLSKHLQADTKL</sequence>
<dbReference type="Proteomes" id="UP000315947">
    <property type="component" value="Chromosome"/>
</dbReference>
<name>A0ABX5X575_9GAMM</name>
<dbReference type="InterPro" id="IPR029058">
    <property type="entry name" value="AB_hydrolase_fold"/>
</dbReference>
<feature type="chain" id="PRO_5045815534" evidence="2">
    <location>
        <begin position="20"/>
        <end position="639"/>
    </location>
</feature>
<dbReference type="PANTHER" id="PTHR42776:SF27">
    <property type="entry name" value="DIPEPTIDYL PEPTIDASE FAMILY MEMBER 6"/>
    <property type="match status" value="1"/>
</dbReference>
<keyword evidence="5" id="KW-1185">Reference proteome</keyword>
<proteinExistence type="predicted"/>
<dbReference type="PANTHER" id="PTHR42776">
    <property type="entry name" value="SERINE PEPTIDASE S9 FAMILY MEMBER"/>
    <property type="match status" value="1"/>
</dbReference>
<keyword evidence="1" id="KW-0378">Hydrolase</keyword>
<dbReference type="SUPFAM" id="SSF82171">
    <property type="entry name" value="DPP6 N-terminal domain-like"/>
    <property type="match status" value="1"/>
</dbReference>
<evidence type="ECO:0000313" key="5">
    <source>
        <dbReference type="Proteomes" id="UP000315947"/>
    </source>
</evidence>
<protein>
    <submittedName>
        <fullName evidence="4">S9 family peptidase</fullName>
    </submittedName>
</protein>
<dbReference type="SUPFAM" id="SSF53474">
    <property type="entry name" value="alpha/beta-Hydrolases"/>
    <property type="match status" value="1"/>
</dbReference>
<dbReference type="EMBL" id="CP041614">
    <property type="protein sequence ID" value="QDO85892.1"/>
    <property type="molecule type" value="Genomic_DNA"/>
</dbReference>
<reference evidence="4 5" key="1">
    <citation type="submission" date="2019-07" db="EMBL/GenBank/DDBJ databases">
        <title>Shewanella sp. YLB-06 whole genomic sequence.</title>
        <authorList>
            <person name="Yu L."/>
        </authorList>
    </citation>
    <scope>NUCLEOTIDE SEQUENCE [LARGE SCALE GENOMIC DNA]</scope>
    <source>
        <strain evidence="4 5">YLB-06</strain>
    </source>
</reference>